<feature type="compositionally biased region" description="Low complexity" evidence="8">
    <location>
        <begin position="105"/>
        <end position="155"/>
    </location>
</feature>
<dbReference type="SUPFAM" id="SSF51445">
    <property type="entry name" value="(Trans)glycosidases"/>
    <property type="match status" value="1"/>
</dbReference>
<sequence length="495" mass="52690">MLPFIQLLYLTLYLTSEVLAMPLRKREIVTRVHTASTTNTVTNFFSTTTQVIIAPTVQVIISGDTTLFSTMVGEGGDINAEPTTTITSIIQVKRVSLANEQPTATSTTPMLDSSSSSATTTSSAISSDITTTSTPSSSSIPTTTPSSSSSSSSSIQSSSIRFASQVVNLENVEANQNQQKQEEQQHVHNTAHISTPVVEMTTTTSSSSTTTLEPTASQSSTSNNNADTTIKSAPIAIAYSPYNNDGTCKSADQVKEDLQLIKSKGINQIRMYGTDCNSLQTVLPNAKSIGLSVNQGLWITSSGVDSIDIPLQQLINYGQTNGWDVFAYITVGNEAVISQYCSVSDLVSKIGQVRGQLKAAGYTGQLTTSEPPVTYEQHPELCTASGIDFVGINPHAYFDTYSSADTAGSFVKGQIELVQKACGTGNIVVTETGYPSAGIQNGGNIPSKPNQLIAIQKILEATNNQVTLLSCFNDFWKAPGPYGIEQYFGILDNLP</sequence>
<dbReference type="PANTHER" id="PTHR16631:SF24">
    <property type="entry name" value="FAMILY 17 GLUCOSIDASE SCW11-RELATED"/>
    <property type="match status" value="1"/>
</dbReference>
<evidence type="ECO:0000256" key="1">
    <source>
        <dbReference type="ARBA" id="ARBA00004191"/>
    </source>
</evidence>
<keyword evidence="6" id="KW-0378">Hydrolase</keyword>
<evidence type="ECO:0000256" key="6">
    <source>
        <dbReference type="ARBA" id="ARBA00022801"/>
    </source>
</evidence>
<dbReference type="GO" id="GO:0005576">
    <property type="term" value="C:extracellular region"/>
    <property type="evidence" value="ECO:0007669"/>
    <property type="project" value="TreeGrafter"/>
</dbReference>
<dbReference type="EMBL" id="LLZZ01000192">
    <property type="protein sequence ID" value="KTA95072.1"/>
    <property type="molecule type" value="Genomic_DNA"/>
</dbReference>
<dbReference type="EMBL" id="LLZZ01000188">
    <property type="protein sequence ID" value="KTA95148.1"/>
    <property type="molecule type" value="Genomic_DNA"/>
</dbReference>
<comment type="caution">
    <text evidence="10">The sequence shown here is derived from an EMBL/GenBank/DDBJ whole genome shotgun (WGS) entry which is preliminary data.</text>
</comment>
<keyword evidence="3" id="KW-0134">Cell wall</keyword>
<reference evidence="10 12" key="1">
    <citation type="submission" date="2015-10" db="EMBL/GenBank/DDBJ databases">
        <title>Draft genomes sequences of Candida glabrata isolates 1A, 1B, 2A, 2B, 3A and 3B.</title>
        <authorList>
            <person name="Haavelsrud O.E."/>
            <person name="Gaustad P."/>
        </authorList>
    </citation>
    <scope>NUCLEOTIDE SEQUENCE [LARGE SCALE GENOMIC DNA]</scope>
    <source>
        <strain evidence="10">910700640</strain>
    </source>
</reference>
<keyword evidence="5 9" id="KW-0732">Signal</keyword>
<keyword evidence="7" id="KW-0326">Glycosidase</keyword>
<evidence type="ECO:0000256" key="2">
    <source>
        <dbReference type="ARBA" id="ARBA00008773"/>
    </source>
</evidence>
<dbReference type="InterPro" id="IPR050732">
    <property type="entry name" value="Beta-glucan_modifiers"/>
</dbReference>
<keyword evidence="4" id="KW-0964">Secreted</keyword>
<dbReference type="VEuPathDB" id="FungiDB:CAGL0E02915g"/>
<dbReference type="Proteomes" id="UP000054886">
    <property type="component" value="Unassembled WGS sequence"/>
</dbReference>
<proteinExistence type="inferred from homology"/>
<dbReference type="FunFam" id="3.20.20.80:FF:000160">
    <property type="entry name" value="Probable beta-glucosidase btgE"/>
    <property type="match status" value="1"/>
</dbReference>
<dbReference type="VEuPathDB" id="FungiDB:GVI51_E02695"/>
<feature type="compositionally biased region" description="Low complexity" evidence="8">
    <location>
        <begin position="201"/>
        <end position="227"/>
    </location>
</feature>
<dbReference type="GO" id="GO:0071555">
    <property type="term" value="P:cell wall organization"/>
    <property type="evidence" value="ECO:0007669"/>
    <property type="project" value="TreeGrafter"/>
</dbReference>
<dbReference type="VEuPathDB" id="FungiDB:GWK60_E02695"/>
<gene>
    <name evidence="11" type="ORF">AO440_005585</name>
    <name evidence="10" type="ORF">AO440_005625</name>
</gene>
<dbReference type="GO" id="GO:0042973">
    <property type="term" value="F:glucan endo-1,3-beta-D-glucosidase activity"/>
    <property type="evidence" value="ECO:0007669"/>
    <property type="project" value="TreeGrafter"/>
</dbReference>
<dbReference type="Gene3D" id="3.20.20.80">
    <property type="entry name" value="Glycosidases"/>
    <property type="match status" value="1"/>
</dbReference>
<evidence type="ECO:0000256" key="9">
    <source>
        <dbReference type="SAM" id="SignalP"/>
    </source>
</evidence>
<comment type="similarity">
    <text evidence="2">Belongs to the glycosyl hydrolase 17 family.</text>
</comment>
<feature type="signal peptide" evidence="9">
    <location>
        <begin position="1"/>
        <end position="20"/>
    </location>
</feature>
<dbReference type="VEuPathDB" id="FungiDB:B1J91_E02915g"/>
<dbReference type="PANTHER" id="PTHR16631">
    <property type="entry name" value="GLUCAN 1,3-BETA-GLUCOSIDASE"/>
    <property type="match status" value="1"/>
</dbReference>
<protein>
    <submittedName>
        <fullName evidence="10">Putative family 17 glucosidase SCW11</fullName>
    </submittedName>
</protein>
<evidence type="ECO:0000256" key="7">
    <source>
        <dbReference type="ARBA" id="ARBA00023295"/>
    </source>
</evidence>
<evidence type="ECO:0000256" key="8">
    <source>
        <dbReference type="SAM" id="MobiDB-lite"/>
    </source>
</evidence>
<evidence type="ECO:0000313" key="11">
    <source>
        <dbReference type="EMBL" id="KTA95148.1"/>
    </source>
</evidence>
<evidence type="ECO:0000256" key="5">
    <source>
        <dbReference type="ARBA" id="ARBA00022729"/>
    </source>
</evidence>
<dbReference type="GO" id="GO:0009277">
    <property type="term" value="C:fungal-type cell wall"/>
    <property type="evidence" value="ECO:0007669"/>
    <property type="project" value="EnsemblFungi"/>
</dbReference>
<evidence type="ECO:0000313" key="10">
    <source>
        <dbReference type="EMBL" id="KTA95072.1"/>
    </source>
</evidence>
<accession>A0A0W0CDA3</accession>
<organism evidence="10 12">
    <name type="scientific">Candida glabrata</name>
    <name type="common">Yeast</name>
    <name type="synonym">Torulopsis glabrata</name>
    <dbReference type="NCBI Taxonomy" id="5478"/>
    <lineage>
        <taxon>Eukaryota</taxon>
        <taxon>Fungi</taxon>
        <taxon>Dikarya</taxon>
        <taxon>Ascomycota</taxon>
        <taxon>Saccharomycotina</taxon>
        <taxon>Saccharomycetes</taxon>
        <taxon>Saccharomycetales</taxon>
        <taxon>Saccharomycetaceae</taxon>
        <taxon>Nakaseomyces</taxon>
    </lineage>
</organism>
<dbReference type="InterPro" id="IPR017853">
    <property type="entry name" value="GH"/>
</dbReference>
<feature type="region of interest" description="Disordered" evidence="8">
    <location>
        <begin position="174"/>
        <end position="227"/>
    </location>
</feature>
<feature type="chain" id="PRO_5011869935" evidence="9">
    <location>
        <begin position="21"/>
        <end position="495"/>
    </location>
</feature>
<dbReference type="GO" id="GO:0009986">
    <property type="term" value="C:cell surface"/>
    <property type="evidence" value="ECO:0007669"/>
    <property type="project" value="TreeGrafter"/>
</dbReference>
<dbReference type="AlphaFoldDB" id="A0A0W0CDA3"/>
<evidence type="ECO:0000256" key="3">
    <source>
        <dbReference type="ARBA" id="ARBA00022512"/>
    </source>
</evidence>
<comment type="subcellular location">
    <subcellularLocation>
        <location evidence="1">Secreted</location>
        <location evidence="1">Cell wall</location>
    </subcellularLocation>
</comment>
<feature type="region of interest" description="Disordered" evidence="8">
    <location>
        <begin position="100"/>
        <end position="155"/>
    </location>
</feature>
<name>A0A0W0CDA3_CANGB</name>
<evidence type="ECO:0000256" key="4">
    <source>
        <dbReference type="ARBA" id="ARBA00022525"/>
    </source>
</evidence>
<evidence type="ECO:0000313" key="12">
    <source>
        <dbReference type="Proteomes" id="UP000054886"/>
    </source>
</evidence>